<dbReference type="PROSITE" id="PS01187">
    <property type="entry name" value="EGF_CA"/>
    <property type="match status" value="1"/>
</dbReference>
<dbReference type="InterPro" id="IPR000742">
    <property type="entry name" value="EGF"/>
</dbReference>
<dbReference type="PROSITE" id="PS00010">
    <property type="entry name" value="ASX_HYDROXYL"/>
    <property type="match status" value="1"/>
</dbReference>
<keyword evidence="20 23" id="KW-1015">Disulfide bond</keyword>
<dbReference type="FunFam" id="2.10.25.10:FF:000162">
    <property type="entry name" value="Coagulation factor X (Predicted)"/>
    <property type="match status" value="1"/>
</dbReference>
<evidence type="ECO:0000256" key="7">
    <source>
        <dbReference type="ARBA" id="ARBA00022525"/>
    </source>
</evidence>
<keyword evidence="29" id="KW-1185">Reference proteome</keyword>
<protein>
    <recommendedName>
        <fullName evidence="5">Coagulation factor IX</fullName>
        <ecNumber evidence="4">3.4.21.22</ecNumber>
    </recommendedName>
    <alternativeName>
        <fullName evidence="22">Christmas factor</fullName>
    </alternativeName>
</protein>
<dbReference type="PRINTS" id="PR00010">
    <property type="entry name" value="EGFBLOOD"/>
</dbReference>
<dbReference type="InterPro" id="IPR000152">
    <property type="entry name" value="EGF-type_Asp/Asn_hydroxyl_site"/>
</dbReference>
<evidence type="ECO:0000259" key="25">
    <source>
        <dbReference type="PROSITE" id="PS50026"/>
    </source>
</evidence>
<reference evidence="28" key="2">
    <citation type="submission" date="2025-09" db="UniProtKB">
        <authorList>
            <consortium name="Ensembl"/>
        </authorList>
    </citation>
    <scope>IDENTIFICATION</scope>
</reference>
<feature type="domain" description="EGF-like" evidence="25">
    <location>
        <begin position="105"/>
        <end position="141"/>
    </location>
</feature>
<evidence type="ECO:0000256" key="15">
    <source>
        <dbReference type="ARBA" id="ARBA00022825"/>
    </source>
</evidence>
<dbReference type="Pfam" id="PF00594">
    <property type="entry name" value="Gla"/>
    <property type="match status" value="1"/>
</dbReference>
<keyword evidence="11" id="KW-0356">Hemostasis</keyword>
<dbReference type="InterPro" id="IPR000294">
    <property type="entry name" value="GLA_domain"/>
</dbReference>
<dbReference type="Gene3D" id="4.10.740.10">
    <property type="entry name" value="Coagulation Factor IX"/>
    <property type="match status" value="1"/>
</dbReference>
<evidence type="ECO:0000256" key="11">
    <source>
        <dbReference type="ARBA" id="ARBA00022696"/>
    </source>
</evidence>
<comment type="catalytic activity">
    <reaction evidence="1">
        <text>Selective cleavage of Arg-|-Ile bond in factor X to form factor Xa.</text>
        <dbReference type="EC" id="3.4.21.22"/>
    </reaction>
</comment>
<dbReference type="PROSITE" id="PS50998">
    <property type="entry name" value="GLA_2"/>
    <property type="match status" value="1"/>
</dbReference>
<dbReference type="InterPro" id="IPR043504">
    <property type="entry name" value="Peptidase_S1_PA_chymotrypsin"/>
</dbReference>
<dbReference type="SMART" id="SM00020">
    <property type="entry name" value="Tryp_SPc"/>
    <property type="match status" value="1"/>
</dbReference>
<dbReference type="InterPro" id="IPR009003">
    <property type="entry name" value="Peptidase_S1_PA"/>
</dbReference>
<keyword evidence="19" id="KW-0865">Zymogen</keyword>
<dbReference type="Pfam" id="PF00089">
    <property type="entry name" value="Trypsin"/>
    <property type="match status" value="1"/>
</dbReference>
<keyword evidence="10 24" id="KW-0645">Protease</keyword>
<accession>A0A8P4GRJ5</accession>
<gene>
    <name evidence="28" type="primary">f9b</name>
</gene>
<evidence type="ECO:0000256" key="14">
    <source>
        <dbReference type="ARBA" id="ARBA00022801"/>
    </source>
</evidence>
<comment type="caution">
    <text evidence="23">Lacks conserved residue(s) required for the propagation of feature annotation.</text>
</comment>
<evidence type="ECO:0000256" key="2">
    <source>
        <dbReference type="ARBA" id="ARBA00002741"/>
    </source>
</evidence>
<keyword evidence="21" id="KW-0325">Glycoprotein</keyword>
<keyword evidence="8 23" id="KW-0245">EGF-like domain</keyword>
<dbReference type="PROSITE" id="PS00135">
    <property type="entry name" value="TRYPSIN_SER"/>
    <property type="match status" value="1"/>
</dbReference>
<comment type="function">
    <text evidence="2">Factor IX is a vitamin K-dependent plasma protein that participates in the intrinsic pathway of blood coagulation by converting factor X to its active form in the presence of Ca(2+) ions, phospholipids, and factor VIIIa.</text>
</comment>
<dbReference type="Gene3D" id="2.10.25.10">
    <property type="entry name" value="Laminin"/>
    <property type="match status" value="2"/>
</dbReference>
<dbReference type="SUPFAM" id="SSF57196">
    <property type="entry name" value="EGF/Laminin"/>
    <property type="match status" value="1"/>
</dbReference>
<dbReference type="InterPro" id="IPR018097">
    <property type="entry name" value="EGF_Ca-bd_CS"/>
</dbReference>
<dbReference type="PROSITE" id="PS00011">
    <property type="entry name" value="GLA_1"/>
    <property type="match status" value="1"/>
</dbReference>
<dbReference type="PRINTS" id="PR00722">
    <property type="entry name" value="CHYMOTRYPSIN"/>
</dbReference>
<dbReference type="Ensembl" id="ENSDLAT00005089017.1">
    <property type="protein sequence ID" value="ENSDLAP00005080853.1"/>
    <property type="gene ID" value="ENSDLAG00005028462.1"/>
</dbReference>
<dbReference type="InterPro" id="IPR001881">
    <property type="entry name" value="EGF-like_Ca-bd_dom"/>
</dbReference>
<dbReference type="PROSITE" id="PS00022">
    <property type="entry name" value="EGF_1"/>
    <property type="match status" value="1"/>
</dbReference>
<keyword evidence="6" id="KW-0301">Gamma-carboxyglutamic acid</keyword>
<dbReference type="SMART" id="SM00179">
    <property type="entry name" value="EGF_CA"/>
    <property type="match status" value="2"/>
</dbReference>
<keyword evidence="15 24" id="KW-0720">Serine protease</keyword>
<evidence type="ECO:0000256" key="21">
    <source>
        <dbReference type="ARBA" id="ARBA00023180"/>
    </source>
</evidence>
<dbReference type="PROSITE" id="PS00134">
    <property type="entry name" value="TRYPSIN_HIS"/>
    <property type="match status" value="1"/>
</dbReference>
<dbReference type="AlphaFoldDB" id="A0A8P4GRJ5"/>
<evidence type="ECO:0000259" key="26">
    <source>
        <dbReference type="PROSITE" id="PS50240"/>
    </source>
</evidence>
<evidence type="ECO:0000259" key="27">
    <source>
        <dbReference type="PROSITE" id="PS50998"/>
    </source>
</evidence>
<dbReference type="GO" id="GO:0005509">
    <property type="term" value="F:calcium ion binding"/>
    <property type="evidence" value="ECO:0007669"/>
    <property type="project" value="InterPro"/>
</dbReference>
<evidence type="ECO:0000256" key="5">
    <source>
        <dbReference type="ARBA" id="ARBA00019454"/>
    </source>
</evidence>
<dbReference type="InterPro" id="IPR050442">
    <property type="entry name" value="Peptidase_S1_coag_factors"/>
</dbReference>
<reference evidence="28" key="1">
    <citation type="submission" date="2025-08" db="UniProtKB">
        <authorList>
            <consortium name="Ensembl"/>
        </authorList>
    </citation>
    <scope>IDENTIFICATION</scope>
</reference>
<evidence type="ECO:0000256" key="8">
    <source>
        <dbReference type="ARBA" id="ARBA00022536"/>
    </source>
</evidence>
<feature type="domain" description="Peptidase S1" evidence="26">
    <location>
        <begin position="323"/>
        <end position="566"/>
    </location>
</feature>
<feature type="domain" description="Gla" evidence="27">
    <location>
        <begin position="59"/>
        <end position="105"/>
    </location>
</feature>
<dbReference type="CDD" id="cd00054">
    <property type="entry name" value="EGF_CA"/>
    <property type="match status" value="1"/>
</dbReference>
<evidence type="ECO:0000256" key="12">
    <source>
        <dbReference type="ARBA" id="ARBA00022723"/>
    </source>
</evidence>
<evidence type="ECO:0000256" key="22">
    <source>
        <dbReference type="ARBA" id="ARBA00031357"/>
    </source>
</evidence>
<evidence type="ECO:0000313" key="29">
    <source>
        <dbReference type="Proteomes" id="UP000694389"/>
    </source>
</evidence>
<dbReference type="FunFam" id="4.10.740.10:FF:000001">
    <property type="entry name" value="vitamin K-dependent protein S"/>
    <property type="match status" value="1"/>
</dbReference>
<dbReference type="InterPro" id="IPR017857">
    <property type="entry name" value="Coagulation_fac-like_Gla_dom"/>
</dbReference>
<evidence type="ECO:0000256" key="16">
    <source>
        <dbReference type="ARBA" id="ARBA00022837"/>
    </source>
</evidence>
<dbReference type="SMART" id="SM00069">
    <property type="entry name" value="GLA"/>
    <property type="match status" value="1"/>
</dbReference>
<dbReference type="FunFam" id="2.40.10.10:FF:000120">
    <property type="entry name" value="Putative serine protease"/>
    <property type="match status" value="1"/>
</dbReference>
<dbReference type="PRINTS" id="PR00001">
    <property type="entry name" value="GLABLOOD"/>
</dbReference>
<keyword evidence="12" id="KW-0479">Metal-binding</keyword>
<dbReference type="InterPro" id="IPR035972">
    <property type="entry name" value="GLA-like_dom_SF"/>
</dbReference>
<dbReference type="PROSITE" id="PS50026">
    <property type="entry name" value="EGF_3"/>
    <property type="match status" value="1"/>
</dbReference>
<evidence type="ECO:0000256" key="10">
    <source>
        <dbReference type="ARBA" id="ARBA00022670"/>
    </source>
</evidence>
<dbReference type="PROSITE" id="PS50240">
    <property type="entry name" value="TRYPSIN_DOM"/>
    <property type="match status" value="1"/>
</dbReference>
<dbReference type="GeneTree" id="ENSGT00940000159516"/>
<evidence type="ECO:0000313" key="28">
    <source>
        <dbReference type="Ensembl" id="ENSDLAP00005080853.1"/>
    </source>
</evidence>
<sequence length="570" mass="64244">MGGGEGDGLWTAWGQDLVTEVEPFSVFFTEGVTPMTFWLGDVFLSQQAAHTVLLRYRRYNSGHLEELHKDNLERECKEELCTMEEAREVFENDEKTMEFWAGYIDGDQCKPPPCQNGGVCEDGISSYVCWCKPNFSGKNCEIEVFKQCSFNNGGCSHFCVMQAELPVCQCAAGYQLGEDKRTCEPIEQFSCGSVNMPSTSNTNTRSVVNLRSANMTHSSKRKHNSSFTLQDDYYDDNITQQYDDYDFLTNDSDLFNISVVPEVDIRSVRLASSSSENPAEVVMSSGEVSIVTETPTESKQLLFQAFYPTLPTIKEKENTDQRIVGGNEAIVGEIPWQVALMSHSAVLQRAEPFCGGSLLSELWVITAAHCLTQASIAKRSFFVRVGEHDVSKEEGPERDYLVEKQHTHHMYDFNKSPYNHDIALLKLASPVELSYQRRPICLGPKDFIENLLRESSSSLVSGWGRLKFLGLEATKLQKLEVPYVDRTLCKQSSRHHVTRYMFCAGFQSEQKDSCQGDSGGPHATNYKGTWFLTGIVSWGEECAKDGKYGIYTRVSRYYPWISQTTGIRIN</sequence>
<evidence type="ECO:0000256" key="24">
    <source>
        <dbReference type="RuleBase" id="RU363034"/>
    </source>
</evidence>
<keyword evidence="14 24" id="KW-0378">Hydrolase</keyword>
<organism evidence="28 29">
    <name type="scientific">Dicentrarchus labrax</name>
    <name type="common">European seabass</name>
    <name type="synonym">Morone labrax</name>
    <dbReference type="NCBI Taxonomy" id="13489"/>
    <lineage>
        <taxon>Eukaryota</taxon>
        <taxon>Metazoa</taxon>
        <taxon>Chordata</taxon>
        <taxon>Craniata</taxon>
        <taxon>Vertebrata</taxon>
        <taxon>Euteleostomi</taxon>
        <taxon>Actinopterygii</taxon>
        <taxon>Neopterygii</taxon>
        <taxon>Teleostei</taxon>
        <taxon>Neoteleostei</taxon>
        <taxon>Acanthomorphata</taxon>
        <taxon>Eupercaria</taxon>
        <taxon>Moronidae</taxon>
        <taxon>Dicentrarchus</taxon>
    </lineage>
</organism>
<dbReference type="Proteomes" id="UP000694389">
    <property type="component" value="Unassembled WGS sequence"/>
</dbReference>
<evidence type="ECO:0000256" key="3">
    <source>
        <dbReference type="ARBA" id="ARBA00004613"/>
    </source>
</evidence>
<dbReference type="Pfam" id="PF14670">
    <property type="entry name" value="FXa_inhibition"/>
    <property type="match status" value="1"/>
</dbReference>
<evidence type="ECO:0000256" key="19">
    <source>
        <dbReference type="ARBA" id="ARBA00023145"/>
    </source>
</evidence>
<evidence type="ECO:0000256" key="20">
    <source>
        <dbReference type="ARBA" id="ARBA00023157"/>
    </source>
</evidence>
<keyword evidence="18" id="KW-0094">Blood coagulation</keyword>
<evidence type="ECO:0000256" key="23">
    <source>
        <dbReference type="PROSITE-ProRule" id="PRU00076"/>
    </source>
</evidence>
<evidence type="ECO:0000256" key="13">
    <source>
        <dbReference type="ARBA" id="ARBA00022729"/>
    </source>
</evidence>
<dbReference type="InterPro" id="IPR001254">
    <property type="entry name" value="Trypsin_dom"/>
</dbReference>
<dbReference type="GO" id="GO:0005615">
    <property type="term" value="C:extracellular space"/>
    <property type="evidence" value="ECO:0007669"/>
    <property type="project" value="TreeGrafter"/>
</dbReference>
<dbReference type="CDD" id="cd00190">
    <property type="entry name" value="Tryp_SPc"/>
    <property type="match status" value="1"/>
</dbReference>
<keyword evidence="17" id="KW-0460">Magnesium</keyword>
<feature type="disulfide bond" evidence="23">
    <location>
        <begin position="131"/>
        <end position="140"/>
    </location>
</feature>
<dbReference type="InterPro" id="IPR001314">
    <property type="entry name" value="Peptidase_S1A"/>
</dbReference>
<name>A0A8P4GRJ5_DICLA</name>
<keyword evidence="13" id="KW-0732">Signal</keyword>
<dbReference type="GO" id="GO:0006508">
    <property type="term" value="P:proteolysis"/>
    <property type="evidence" value="ECO:0007669"/>
    <property type="project" value="UniProtKB-KW"/>
</dbReference>
<evidence type="ECO:0000256" key="4">
    <source>
        <dbReference type="ARBA" id="ARBA00012066"/>
    </source>
</evidence>
<dbReference type="SUPFAM" id="SSF57630">
    <property type="entry name" value="GLA-domain"/>
    <property type="match status" value="1"/>
</dbReference>
<dbReference type="SUPFAM" id="SSF50494">
    <property type="entry name" value="Trypsin-like serine proteases"/>
    <property type="match status" value="1"/>
</dbReference>
<dbReference type="InterPro" id="IPR018114">
    <property type="entry name" value="TRYPSIN_HIS"/>
</dbReference>
<dbReference type="SMART" id="SM00181">
    <property type="entry name" value="EGF"/>
    <property type="match status" value="2"/>
</dbReference>
<keyword evidence="7" id="KW-0964">Secreted</keyword>
<evidence type="ECO:0000256" key="9">
    <source>
        <dbReference type="ARBA" id="ARBA00022553"/>
    </source>
</evidence>
<dbReference type="PANTHER" id="PTHR24278">
    <property type="entry name" value="COAGULATION FACTOR"/>
    <property type="match status" value="1"/>
</dbReference>
<evidence type="ECO:0000256" key="17">
    <source>
        <dbReference type="ARBA" id="ARBA00022842"/>
    </source>
</evidence>
<dbReference type="EC" id="3.4.21.22" evidence="4"/>
<keyword evidence="16" id="KW-0106">Calcium</keyword>
<dbReference type="GO" id="GO:0007596">
    <property type="term" value="P:blood coagulation"/>
    <property type="evidence" value="ECO:0007669"/>
    <property type="project" value="UniProtKB-KW"/>
</dbReference>
<evidence type="ECO:0000256" key="6">
    <source>
        <dbReference type="ARBA" id="ARBA00022479"/>
    </source>
</evidence>
<comment type="subcellular location">
    <subcellularLocation>
        <location evidence="3">Secreted</location>
    </subcellularLocation>
</comment>
<dbReference type="GO" id="GO:0004252">
    <property type="term" value="F:serine-type endopeptidase activity"/>
    <property type="evidence" value="ECO:0007669"/>
    <property type="project" value="UniProtKB-EC"/>
</dbReference>
<dbReference type="InterPro" id="IPR033116">
    <property type="entry name" value="TRYPSIN_SER"/>
</dbReference>
<dbReference type="PANTHER" id="PTHR24278:SF31">
    <property type="entry name" value="COAGULATION FACTOR IX"/>
    <property type="match status" value="1"/>
</dbReference>
<evidence type="ECO:0000256" key="1">
    <source>
        <dbReference type="ARBA" id="ARBA00001368"/>
    </source>
</evidence>
<dbReference type="Gene3D" id="2.40.10.10">
    <property type="entry name" value="Trypsin-like serine proteases"/>
    <property type="match status" value="2"/>
</dbReference>
<evidence type="ECO:0000256" key="18">
    <source>
        <dbReference type="ARBA" id="ARBA00023084"/>
    </source>
</evidence>
<proteinExistence type="predicted"/>
<keyword evidence="9" id="KW-0597">Phosphoprotein</keyword>